<dbReference type="GO" id="GO:0048791">
    <property type="term" value="P:calcium ion-regulated exocytosis of neurotransmitter"/>
    <property type="evidence" value="ECO:0007669"/>
    <property type="project" value="TreeGrafter"/>
</dbReference>
<dbReference type="PANTHER" id="PTHR12157:SF25">
    <property type="entry name" value="REGULATING SYNAPTIC MEMBRANE EXOCYTOSIS PROTEIN 3"/>
    <property type="match status" value="1"/>
</dbReference>
<protein>
    <submittedName>
        <fullName evidence="5">Regulating synaptic membrane exocytosis protein 2-like</fullName>
    </submittedName>
</protein>
<gene>
    <name evidence="5" type="primary">LOC109464955</name>
</gene>
<feature type="region of interest" description="Disordered" evidence="2">
    <location>
        <begin position="218"/>
        <end position="275"/>
    </location>
</feature>
<dbReference type="Gene3D" id="3.30.40.10">
    <property type="entry name" value="Zinc/RING finger domain, C3HC4 (zinc finger)"/>
    <property type="match status" value="1"/>
</dbReference>
<feature type="compositionally biased region" description="Polar residues" evidence="2">
    <location>
        <begin position="236"/>
        <end position="252"/>
    </location>
</feature>
<dbReference type="GO" id="GO:2000300">
    <property type="term" value="P:regulation of synaptic vesicle exocytosis"/>
    <property type="evidence" value="ECO:0007669"/>
    <property type="project" value="TreeGrafter"/>
</dbReference>
<dbReference type="OrthoDB" id="420032at2759"/>
<dbReference type="InterPro" id="IPR010911">
    <property type="entry name" value="Rab_BD"/>
</dbReference>
<proteinExistence type="predicted"/>
<sequence length="275" mass="29794">MWLRKARDYLMGSDTEDEATTPPAQPARREVTTPQSGGKASPGLPPTPLGAPYPPTPLAAPYPPTPLAEPPEADLSHLTQEERDQIEAVLARAKELQQKEEQRVRELEQDYTTLAETVVQQAATKAPTPEAARKLCPICHTTELPANGEGRVINGAAGRAANGEGRVTNGAEGRVCYDCERVVCMACGSLSPSSVKKEGEWLCQMCQKRRHLALSSGAWYQSHKPTSPSRGAGGSFTRSSSIEADPSATQHKPQADDEKTPKLERNWSLTEDIFP</sequence>
<feature type="compositionally biased region" description="Basic and acidic residues" evidence="2">
    <location>
        <begin position="253"/>
        <end position="265"/>
    </location>
</feature>
<dbReference type="GeneID" id="109464955"/>
<dbReference type="InterPro" id="IPR041282">
    <property type="entry name" value="FYVE_2"/>
</dbReference>
<dbReference type="CDD" id="cd15751">
    <property type="entry name" value="FYVE_BSN_PCLO"/>
    <property type="match status" value="1"/>
</dbReference>
<dbReference type="InterPro" id="IPR011011">
    <property type="entry name" value="Znf_FYVE_PHD"/>
</dbReference>
<organism evidence="4 5">
    <name type="scientific">Branchiostoma belcheri</name>
    <name type="common">Amphioxus</name>
    <dbReference type="NCBI Taxonomy" id="7741"/>
    <lineage>
        <taxon>Eukaryota</taxon>
        <taxon>Metazoa</taxon>
        <taxon>Chordata</taxon>
        <taxon>Cephalochordata</taxon>
        <taxon>Leptocardii</taxon>
        <taxon>Amphioxiformes</taxon>
        <taxon>Branchiostomatidae</taxon>
        <taxon>Branchiostoma</taxon>
    </lineage>
</organism>
<evidence type="ECO:0000259" key="3">
    <source>
        <dbReference type="PROSITE" id="PS50916"/>
    </source>
</evidence>
<accession>A0A6P4XZR2</accession>
<dbReference type="PROSITE" id="PS50916">
    <property type="entry name" value="RABBD"/>
    <property type="match status" value="1"/>
</dbReference>
<dbReference type="GO" id="GO:0050806">
    <property type="term" value="P:positive regulation of synaptic transmission"/>
    <property type="evidence" value="ECO:0007669"/>
    <property type="project" value="TreeGrafter"/>
</dbReference>
<dbReference type="AlphaFoldDB" id="A0A6P4XZR2"/>
<feature type="domain" description="RabBD" evidence="3">
    <location>
        <begin position="72"/>
        <end position="223"/>
    </location>
</feature>
<feature type="coiled-coil region" evidence="1">
    <location>
        <begin position="79"/>
        <end position="117"/>
    </location>
</feature>
<feature type="region of interest" description="Disordered" evidence="2">
    <location>
        <begin position="1"/>
        <end position="73"/>
    </location>
</feature>
<dbReference type="GO" id="GO:0042391">
    <property type="term" value="P:regulation of membrane potential"/>
    <property type="evidence" value="ECO:0007669"/>
    <property type="project" value="TreeGrafter"/>
</dbReference>
<keyword evidence="1" id="KW-0175">Coiled coil</keyword>
<dbReference type="GO" id="GO:0006886">
    <property type="term" value="P:intracellular protein transport"/>
    <property type="evidence" value="ECO:0007669"/>
    <property type="project" value="InterPro"/>
</dbReference>
<evidence type="ECO:0000256" key="1">
    <source>
        <dbReference type="SAM" id="Coils"/>
    </source>
</evidence>
<dbReference type="Pfam" id="PF02318">
    <property type="entry name" value="FYVE_2"/>
    <property type="match status" value="1"/>
</dbReference>
<dbReference type="KEGG" id="bbel:109464955"/>
<dbReference type="GO" id="GO:0031267">
    <property type="term" value="F:small GTPase binding"/>
    <property type="evidence" value="ECO:0007669"/>
    <property type="project" value="InterPro"/>
</dbReference>
<evidence type="ECO:0000256" key="2">
    <source>
        <dbReference type="SAM" id="MobiDB-lite"/>
    </source>
</evidence>
<dbReference type="InterPro" id="IPR013083">
    <property type="entry name" value="Znf_RING/FYVE/PHD"/>
</dbReference>
<dbReference type="GO" id="GO:0048167">
    <property type="term" value="P:regulation of synaptic plasticity"/>
    <property type="evidence" value="ECO:0007669"/>
    <property type="project" value="TreeGrafter"/>
</dbReference>
<dbReference type="RefSeq" id="XP_019617633.1">
    <property type="nucleotide sequence ID" value="XM_019762074.1"/>
</dbReference>
<dbReference type="InterPro" id="IPR039032">
    <property type="entry name" value="Rim-like"/>
</dbReference>
<dbReference type="GO" id="GO:0048788">
    <property type="term" value="C:cytoskeleton of presynaptic active zone"/>
    <property type="evidence" value="ECO:0007669"/>
    <property type="project" value="TreeGrafter"/>
</dbReference>
<dbReference type="SUPFAM" id="SSF57903">
    <property type="entry name" value="FYVE/PHD zinc finger"/>
    <property type="match status" value="2"/>
</dbReference>
<keyword evidence="4" id="KW-1185">Reference proteome</keyword>
<name>A0A6P4XZR2_BRABE</name>
<evidence type="ECO:0000313" key="4">
    <source>
        <dbReference type="Proteomes" id="UP000515135"/>
    </source>
</evidence>
<dbReference type="Proteomes" id="UP000515135">
    <property type="component" value="Unplaced"/>
</dbReference>
<dbReference type="PANTHER" id="PTHR12157">
    <property type="entry name" value="REGULATING SYNAPTIC MEMBRANE EXOCYTOSIS PROTEIN"/>
    <property type="match status" value="1"/>
</dbReference>
<evidence type="ECO:0000313" key="5">
    <source>
        <dbReference type="RefSeq" id="XP_019617633.1"/>
    </source>
</evidence>
<feature type="compositionally biased region" description="Pro residues" evidence="2">
    <location>
        <begin position="43"/>
        <end position="69"/>
    </location>
</feature>
<dbReference type="GO" id="GO:0042734">
    <property type="term" value="C:presynaptic membrane"/>
    <property type="evidence" value="ECO:0007669"/>
    <property type="project" value="TreeGrafter"/>
</dbReference>
<dbReference type="GO" id="GO:0044325">
    <property type="term" value="F:transmembrane transporter binding"/>
    <property type="evidence" value="ECO:0007669"/>
    <property type="project" value="TreeGrafter"/>
</dbReference>
<reference evidence="5" key="1">
    <citation type="submission" date="2025-08" db="UniProtKB">
        <authorList>
            <consortium name="RefSeq"/>
        </authorList>
    </citation>
    <scope>IDENTIFICATION</scope>
    <source>
        <tissue evidence="5">Gonad</tissue>
    </source>
</reference>